<dbReference type="STRING" id="44576.SAMN05421881_102129"/>
<reference evidence="1 2" key="1">
    <citation type="submission" date="2016-10" db="EMBL/GenBank/DDBJ databases">
        <authorList>
            <person name="de Groot N.N."/>
        </authorList>
    </citation>
    <scope>NUCLEOTIDE SEQUENCE [LARGE SCALE GENOMIC DNA]</scope>
    <source>
        <strain evidence="1 2">Nm1</strain>
    </source>
</reference>
<evidence type="ECO:0008006" key="3">
    <source>
        <dbReference type="Google" id="ProtNLM"/>
    </source>
</evidence>
<keyword evidence="2" id="KW-1185">Reference proteome</keyword>
<protein>
    <recommendedName>
        <fullName evidence="3">Fimbrial assembly protein (PilN)</fullName>
    </recommendedName>
</protein>
<dbReference type="EMBL" id="FNOY01000021">
    <property type="protein sequence ID" value="SDY17737.1"/>
    <property type="molecule type" value="Genomic_DNA"/>
</dbReference>
<evidence type="ECO:0000313" key="1">
    <source>
        <dbReference type="EMBL" id="SDY17737.1"/>
    </source>
</evidence>
<evidence type="ECO:0000313" key="2">
    <source>
        <dbReference type="Proteomes" id="UP000198640"/>
    </source>
</evidence>
<name>A0A1H3HQI6_9PROT</name>
<dbReference type="AlphaFoldDB" id="A0A1H3HQI6"/>
<sequence length="178" mass="20491">MRKLKLTFPYSGQRSAVVEYLLLALGLLALLAVIHQLKSTMADITYWEAREARMAQQQQHRKLPRTPAARISQTTQQEIKLASEILHQLNLPWEKLFDSLELAASKEVALLSLQPNVASRVIRMSGEARNLTGLVAYVEALEREPVFKDTHLLNYKVRRDHPRRPIIFSVTTTWRDSY</sequence>
<proteinExistence type="predicted"/>
<dbReference type="RefSeq" id="WP_090413620.1">
    <property type="nucleotide sequence ID" value="NZ_FNOY01000021.1"/>
</dbReference>
<accession>A0A1H3HQI6</accession>
<dbReference type="OrthoDB" id="8703192at2"/>
<gene>
    <name evidence="1" type="ORF">SAMN05421881_102129</name>
</gene>
<organism evidence="1 2">
    <name type="scientific">Nitrosomonas halophila</name>
    <dbReference type="NCBI Taxonomy" id="44576"/>
    <lineage>
        <taxon>Bacteria</taxon>
        <taxon>Pseudomonadati</taxon>
        <taxon>Pseudomonadota</taxon>
        <taxon>Betaproteobacteria</taxon>
        <taxon>Nitrosomonadales</taxon>
        <taxon>Nitrosomonadaceae</taxon>
        <taxon>Nitrosomonas</taxon>
    </lineage>
</organism>
<dbReference type="Proteomes" id="UP000198640">
    <property type="component" value="Unassembled WGS sequence"/>
</dbReference>